<dbReference type="Pfam" id="PF20666">
    <property type="entry name" value="ZW10_C"/>
    <property type="match status" value="1"/>
</dbReference>
<dbReference type="PANTHER" id="PTHR12205">
    <property type="entry name" value="CENTROMERE/KINETOCHORE PROTEIN ZW10"/>
    <property type="match status" value="1"/>
</dbReference>
<evidence type="ECO:0000259" key="2">
    <source>
        <dbReference type="Pfam" id="PF20665"/>
    </source>
</evidence>
<name>A0A2N9ETA6_FAGSY</name>
<dbReference type="GO" id="GO:1990423">
    <property type="term" value="C:RZZ complex"/>
    <property type="evidence" value="ECO:0007669"/>
    <property type="project" value="TreeGrafter"/>
</dbReference>
<dbReference type="GO" id="GO:0005634">
    <property type="term" value="C:nucleus"/>
    <property type="evidence" value="ECO:0007669"/>
    <property type="project" value="InterPro"/>
</dbReference>
<feature type="domain" description="Centromere/kinetochore protein zw10 middle" evidence="2">
    <location>
        <begin position="295"/>
        <end position="532"/>
    </location>
</feature>
<dbReference type="EMBL" id="OIVN01000302">
    <property type="protein sequence ID" value="SPC77920.1"/>
    <property type="molecule type" value="Genomic_DNA"/>
</dbReference>
<dbReference type="AlphaFoldDB" id="A0A2N9ETA6"/>
<reference evidence="4" key="1">
    <citation type="submission" date="2018-02" db="EMBL/GenBank/DDBJ databases">
        <authorList>
            <person name="Cohen D.B."/>
            <person name="Kent A.D."/>
        </authorList>
    </citation>
    <scope>NUCLEOTIDE SEQUENCE</scope>
</reference>
<evidence type="ECO:0000259" key="1">
    <source>
        <dbReference type="Pfam" id="PF06248"/>
    </source>
</evidence>
<evidence type="ECO:0000259" key="3">
    <source>
        <dbReference type="Pfam" id="PF20666"/>
    </source>
</evidence>
<accession>A0A2N9ETA6</accession>
<dbReference type="InterPro" id="IPR009361">
    <property type="entry name" value="Zw10_N"/>
</dbReference>
<dbReference type="Pfam" id="PF06248">
    <property type="entry name" value="Zw10_N"/>
    <property type="match status" value="1"/>
</dbReference>
<proteinExistence type="predicted"/>
<organism evidence="4">
    <name type="scientific">Fagus sylvatica</name>
    <name type="common">Beechnut</name>
    <dbReference type="NCBI Taxonomy" id="28930"/>
    <lineage>
        <taxon>Eukaryota</taxon>
        <taxon>Viridiplantae</taxon>
        <taxon>Streptophyta</taxon>
        <taxon>Embryophyta</taxon>
        <taxon>Tracheophyta</taxon>
        <taxon>Spermatophyta</taxon>
        <taxon>Magnoliopsida</taxon>
        <taxon>eudicotyledons</taxon>
        <taxon>Gunneridae</taxon>
        <taxon>Pentapetalae</taxon>
        <taxon>rosids</taxon>
        <taxon>fabids</taxon>
        <taxon>Fagales</taxon>
        <taxon>Fagaceae</taxon>
        <taxon>Fagus</taxon>
    </lineage>
</organism>
<protein>
    <recommendedName>
        <fullName evidence="5">Centromere/kinetochore protein zw10 homolog</fullName>
    </recommendedName>
</protein>
<dbReference type="GO" id="GO:0006888">
    <property type="term" value="P:endoplasmic reticulum to Golgi vesicle-mediated transport"/>
    <property type="evidence" value="ECO:0007669"/>
    <property type="project" value="TreeGrafter"/>
</dbReference>
<dbReference type="PANTHER" id="PTHR12205:SF0">
    <property type="entry name" value="CENTROMERE_KINETOCHORE PROTEIN ZW10 HOMOLOG"/>
    <property type="match status" value="1"/>
</dbReference>
<dbReference type="GO" id="GO:0007094">
    <property type="term" value="P:mitotic spindle assembly checkpoint signaling"/>
    <property type="evidence" value="ECO:0007669"/>
    <property type="project" value="TreeGrafter"/>
</dbReference>
<evidence type="ECO:0000313" key="4">
    <source>
        <dbReference type="EMBL" id="SPC77920.1"/>
    </source>
</evidence>
<dbReference type="GO" id="GO:0005737">
    <property type="term" value="C:cytoplasm"/>
    <property type="evidence" value="ECO:0007669"/>
    <property type="project" value="GOC"/>
</dbReference>
<gene>
    <name evidence="4" type="ORF">FSB_LOCUS5802</name>
</gene>
<dbReference type="Pfam" id="PF20665">
    <property type="entry name" value="Zw10_middle"/>
    <property type="match status" value="1"/>
</dbReference>
<feature type="domain" description="Centromere/kinetochore protein zw10 C-terminal" evidence="3">
    <location>
        <begin position="568"/>
        <end position="696"/>
    </location>
</feature>
<sequence length="726" mass="81985">MVTSNSRGGAGLLGASRGGECCPGMRGGAVSGLPTHVRGGVGAPIPVPMPRCHPYCQGVIYPRDFHSYLLPMLQPCAESTTQTYQSHTQHRKSIHLCQSSPDLRSYYPVTATMEALFDSIDVRDLLSARDLSDPTSPLSAPDLRLLTQRLESHSLQIKSKVQSYLLSHHEHFANLFSLCNDAVSQSETISSNVSDLLKLISSDRPIDVEIRDVIEEVNAKVRESRTQRELLELVKAIAEMTERFKGVREALRNGRLRFAAEDLSLLKKALNVTDRDADVAKENESEREPVVYGLLKKEWSDCFEEIQDVLVKFMENAVRFERDPSRLHVQYRLSHDGINGIELQTVLEALDVIGILDYGLAKVADLIIKHVINPTVNRGSPISFVEELNQDSKGMNEAILKIVPSVDRKIENVEGEAIYSGIIQVIRFIYKCICFENGSWIQSFGRLTWPRIAEMIISNFLSKVVPKDASKLADFQKIIECTSQFETRLKEMMFISASDNKDERLSNYAENVEVHFASRKKTEILAKARKLLLHCDFDIPQAYTRKGSMLKNDRMAVNSSEQVVDLLFLSERCVVSKAATQLMELVHQTLKDVCLSSTRVALEFYHAARDAMLLYEVVIPVKLERQLDGINQVAVLMHNDCLHLSQEILGLAFEYRSEFPNSIKEHAIFVDMAPRFQLMAEEILQKQTQLIIYNLKEAVDGADGFQNTYQKQQFELAKFSIDQVLL</sequence>
<feature type="domain" description="Centromere/kinetochore protein zw10 N-terminal" evidence="1">
    <location>
        <begin position="150"/>
        <end position="243"/>
    </location>
</feature>
<dbReference type="InterPro" id="IPR048344">
    <property type="entry name" value="Zw10_middle"/>
</dbReference>
<evidence type="ECO:0008006" key="5">
    <source>
        <dbReference type="Google" id="ProtNLM"/>
    </source>
</evidence>
<dbReference type="InterPro" id="IPR048343">
    <property type="entry name" value="ZW10_C"/>
</dbReference>